<protein>
    <submittedName>
        <fullName evidence="1">Uncharacterized protein</fullName>
    </submittedName>
</protein>
<keyword evidence="2" id="KW-1185">Reference proteome</keyword>
<dbReference type="EMBL" id="AP019308">
    <property type="protein sequence ID" value="BBH19769.1"/>
    <property type="molecule type" value="Genomic_DNA"/>
</dbReference>
<reference evidence="1 2" key="1">
    <citation type="submission" date="2018-11" db="EMBL/GenBank/DDBJ databases">
        <title>Complete genome sequence of Paenibacillus baekrokdamisoli strain KCTC 33723.</title>
        <authorList>
            <person name="Kang S.W."/>
            <person name="Lee K.C."/>
            <person name="Kim K.K."/>
            <person name="Kim J.S."/>
            <person name="Kim D.S."/>
            <person name="Ko S.H."/>
            <person name="Yang S.H."/>
            <person name="Lee J.S."/>
        </authorList>
    </citation>
    <scope>NUCLEOTIDE SEQUENCE [LARGE SCALE GENOMIC DNA]</scope>
    <source>
        <strain evidence="1 2">KCTC 33723</strain>
    </source>
</reference>
<organism evidence="1 2">
    <name type="scientific">Paenibacillus baekrokdamisoli</name>
    <dbReference type="NCBI Taxonomy" id="1712516"/>
    <lineage>
        <taxon>Bacteria</taxon>
        <taxon>Bacillati</taxon>
        <taxon>Bacillota</taxon>
        <taxon>Bacilli</taxon>
        <taxon>Bacillales</taxon>
        <taxon>Paenibacillaceae</taxon>
        <taxon>Paenibacillus</taxon>
    </lineage>
</organism>
<evidence type="ECO:0000313" key="1">
    <source>
        <dbReference type="EMBL" id="BBH19769.1"/>
    </source>
</evidence>
<dbReference type="KEGG" id="pbk:Back11_11140"/>
<dbReference type="AlphaFoldDB" id="A0A3G9J9W8"/>
<name>A0A3G9J9W8_9BACL</name>
<sequence>MNRSAQNRENEMEVFLLFLIQRLKCCVESPISEKRGLGSKRARYKIVNH</sequence>
<dbReference type="Proteomes" id="UP000275368">
    <property type="component" value="Chromosome"/>
</dbReference>
<accession>A0A3G9J9W8</accession>
<gene>
    <name evidence="1" type="ORF">Back11_11140</name>
</gene>
<evidence type="ECO:0000313" key="2">
    <source>
        <dbReference type="Proteomes" id="UP000275368"/>
    </source>
</evidence>
<proteinExistence type="predicted"/>